<dbReference type="RefSeq" id="WP_289501962.1">
    <property type="nucleotide sequence ID" value="NZ_CP116805.1"/>
</dbReference>
<dbReference type="GO" id="GO:0031956">
    <property type="term" value="F:medium-chain fatty acid-CoA ligase activity"/>
    <property type="evidence" value="ECO:0007669"/>
    <property type="project" value="TreeGrafter"/>
</dbReference>
<dbReference type="Gene3D" id="3.30.300.30">
    <property type="match status" value="1"/>
</dbReference>
<feature type="domain" description="AMP-binding enzyme C-terminal" evidence="5">
    <location>
        <begin position="484"/>
        <end position="559"/>
    </location>
</feature>
<keyword evidence="3" id="KW-0812">Transmembrane</keyword>
<proteinExistence type="inferred from homology"/>
<keyword evidence="2" id="KW-0436">Ligase</keyword>
<evidence type="ECO:0000313" key="7">
    <source>
        <dbReference type="Proteomes" id="UP001217500"/>
    </source>
</evidence>
<evidence type="ECO:0000259" key="5">
    <source>
        <dbReference type="Pfam" id="PF13193"/>
    </source>
</evidence>
<sequence>MLSELVLPPAIAGEPVDATMLRIMDAVPMFARGKRERDGVSYDVFEHCPPSLREMFMIMMTHAEKEYLICGDDRLTFRDTLDRAARFAQALVGEYGLKKGQPVGLAMRNNAEWVIAYMGIIAAGGVVVAMNAWWGTEELEWALDDSGARLLVVDQDRANRLQARHAKDKDVQFIMVRGKSDGERIRNFGGFMDYGSPMAFPPVDLGPTDDAMIVFTSGSSGFPKGAVSTHEAIAHVLLTWMVIAMALKSQAAANGQPVPDDYQPVMLVAVPFFHVTGLVPVMLVSAMIGRKLVLMHKWDVKTAFELIEREGVTGMTGVPTMSYELAASPLRKDYNLSTLVDLGGGGAARPPEHVKLIKDAFKEVRVGIGYGLTETNSLTAMLSGDEYVARPNSTGKPTPPTVQVKIMGADGTEMPTGENGEIWIKTIANVRGYWQRPEETARAFTGGWFHSGDIGHLDKDGYLYIVDRLKDIIIRGGENISTLEVEGVLHAHPAVDDVMVFSLPDERLGEIVGAVLVMPDETVSVEDIKAEAAKHLAYYKLPERVWRTAEPLPQIASGKIDRSGIRNFYRAAYADEMKKVGGK</sequence>
<dbReference type="InterPro" id="IPR025110">
    <property type="entry name" value="AMP-bd_C"/>
</dbReference>
<comment type="similarity">
    <text evidence="1">Belongs to the ATP-dependent AMP-binding enzyme family.</text>
</comment>
<reference evidence="6" key="1">
    <citation type="submission" date="2023-01" db="EMBL/GenBank/DDBJ databases">
        <title>The genome sequence of Kordiimonadaceae bacterium 6D33.</title>
        <authorList>
            <person name="Liu Y."/>
        </authorList>
    </citation>
    <scope>NUCLEOTIDE SEQUENCE</scope>
    <source>
        <strain evidence="6">6D33</strain>
    </source>
</reference>
<feature type="domain" description="AMP-dependent synthetase/ligase" evidence="4">
    <location>
        <begin position="62"/>
        <end position="434"/>
    </location>
</feature>
<evidence type="ECO:0000256" key="1">
    <source>
        <dbReference type="ARBA" id="ARBA00006432"/>
    </source>
</evidence>
<dbReference type="Pfam" id="PF00501">
    <property type="entry name" value="AMP-binding"/>
    <property type="match status" value="1"/>
</dbReference>
<name>A0AAE9XK46_9PROT</name>
<keyword evidence="3" id="KW-1133">Transmembrane helix</keyword>
<dbReference type="InterPro" id="IPR000873">
    <property type="entry name" value="AMP-dep_synth/lig_dom"/>
</dbReference>
<dbReference type="PANTHER" id="PTHR43201:SF5">
    <property type="entry name" value="MEDIUM-CHAIN ACYL-COA LIGASE ACSF2, MITOCHONDRIAL"/>
    <property type="match status" value="1"/>
</dbReference>
<accession>A0AAE9XK46</accession>
<dbReference type="Gene3D" id="2.30.38.10">
    <property type="entry name" value="Luciferase, Domain 3"/>
    <property type="match status" value="1"/>
</dbReference>
<dbReference type="AlphaFoldDB" id="A0AAE9XK46"/>
<feature type="transmembrane region" description="Helical" evidence="3">
    <location>
        <begin position="265"/>
        <end position="288"/>
    </location>
</feature>
<evidence type="ECO:0000256" key="2">
    <source>
        <dbReference type="ARBA" id="ARBA00022598"/>
    </source>
</evidence>
<dbReference type="InterPro" id="IPR045851">
    <property type="entry name" value="AMP-bd_C_sf"/>
</dbReference>
<dbReference type="Gene3D" id="3.40.50.980">
    <property type="match status" value="2"/>
</dbReference>
<evidence type="ECO:0000259" key="4">
    <source>
        <dbReference type="Pfam" id="PF00501"/>
    </source>
</evidence>
<evidence type="ECO:0000313" key="6">
    <source>
        <dbReference type="EMBL" id="WCL52654.1"/>
    </source>
</evidence>
<dbReference type="GO" id="GO:0006631">
    <property type="term" value="P:fatty acid metabolic process"/>
    <property type="evidence" value="ECO:0007669"/>
    <property type="project" value="TreeGrafter"/>
</dbReference>
<dbReference type="PROSITE" id="PS00455">
    <property type="entry name" value="AMP_BINDING"/>
    <property type="match status" value="1"/>
</dbReference>
<dbReference type="PANTHER" id="PTHR43201">
    <property type="entry name" value="ACYL-COA SYNTHETASE"/>
    <property type="match status" value="1"/>
</dbReference>
<organism evidence="6 7">
    <name type="scientific">Gimibacter soli</name>
    <dbReference type="NCBI Taxonomy" id="3024400"/>
    <lineage>
        <taxon>Bacteria</taxon>
        <taxon>Pseudomonadati</taxon>
        <taxon>Pseudomonadota</taxon>
        <taxon>Alphaproteobacteria</taxon>
        <taxon>Kordiimonadales</taxon>
        <taxon>Temperatibacteraceae</taxon>
        <taxon>Gimibacter</taxon>
    </lineage>
</organism>
<dbReference type="KEGG" id="gso:PH603_08895"/>
<dbReference type="Proteomes" id="UP001217500">
    <property type="component" value="Chromosome"/>
</dbReference>
<feature type="transmembrane region" description="Helical" evidence="3">
    <location>
        <begin position="114"/>
        <end position="134"/>
    </location>
</feature>
<protein>
    <submittedName>
        <fullName evidence="6">Class I adenylate-forming enzyme family protein</fullName>
    </submittedName>
</protein>
<keyword evidence="3" id="KW-0472">Membrane</keyword>
<dbReference type="EMBL" id="CP116805">
    <property type="protein sequence ID" value="WCL52654.1"/>
    <property type="molecule type" value="Genomic_DNA"/>
</dbReference>
<keyword evidence="7" id="KW-1185">Reference proteome</keyword>
<dbReference type="SUPFAM" id="SSF56801">
    <property type="entry name" value="Acetyl-CoA synthetase-like"/>
    <property type="match status" value="1"/>
</dbReference>
<dbReference type="InterPro" id="IPR020845">
    <property type="entry name" value="AMP-binding_CS"/>
</dbReference>
<gene>
    <name evidence="6" type="ORF">PH603_08895</name>
</gene>
<evidence type="ECO:0000256" key="3">
    <source>
        <dbReference type="SAM" id="Phobius"/>
    </source>
</evidence>
<dbReference type="Pfam" id="PF13193">
    <property type="entry name" value="AMP-binding_C"/>
    <property type="match status" value="1"/>
</dbReference>